<dbReference type="Proteomes" id="UP000799753">
    <property type="component" value="Unassembled WGS sequence"/>
</dbReference>
<feature type="domain" description="CN hydrolase" evidence="6">
    <location>
        <begin position="1"/>
        <end position="106"/>
    </location>
</feature>
<evidence type="ECO:0000313" key="8">
    <source>
        <dbReference type="Proteomes" id="UP000799753"/>
    </source>
</evidence>
<dbReference type="PANTHER" id="PTHR46044">
    <property type="entry name" value="NITRILASE"/>
    <property type="match status" value="1"/>
</dbReference>
<proteinExistence type="inferred from homology"/>
<dbReference type="SUPFAM" id="SSF56317">
    <property type="entry name" value="Carbon-nitrogen hydrolase"/>
    <property type="match status" value="1"/>
</dbReference>
<dbReference type="Pfam" id="PF00795">
    <property type="entry name" value="CN_hydrolase"/>
    <property type="match status" value="1"/>
</dbReference>
<sequence length="149" mass="15862">MARSARNNRKDPHDGPSSPNLYSMSADGCLNISQVYAIEGGTYVLHCTSVCNQKGIDTLNTSGGLLFQKPGGGHSVVVGPDGRILSEPLGNSDPTVEGIVYADLDLTHVVANSGFIDVVGHYSRPDLLWLGVDKQDKKCVVVRDAVQKP</sequence>
<dbReference type="PANTHER" id="PTHR46044:SF14">
    <property type="entry name" value="ARYLACETONITRILASE"/>
    <property type="match status" value="1"/>
</dbReference>
<evidence type="ECO:0000313" key="7">
    <source>
        <dbReference type="EMBL" id="KAF2634787.1"/>
    </source>
</evidence>
<comment type="catalytic activity">
    <reaction evidence="3">
        <text>a nitrile + 2 H2O = a carboxylate + NH4(+)</text>
        <dbReference type="Rhea" id="RHEA:21724"/>
        <dbReference type="ChEBI" id="CHEBI:15377"/>
        <dbReference type="ChEBI" id="CHEBI:18379"/>
        <dbReference type="ChEBI" id="CHEBI:28938"/>
        <dbReference type="ChEBI" id="CHEBI:29067"/>
        <dbReference type="EC" id="3.5.5.1"/>
    </reaction>
</comment>
<dbReference type="InterPro" id="IPR044149">
    <property type="entry name" value="Nitrilases_CHs"/>
</dbReference>
<dbReference type="AlphaFoldDB" id="A0A6A6RI78"/>
<evidence type="ECO:0000256" key="5">
    <source>
        <dbReference type="SAM" id="MobiDB-lite"/>
    </source>
</evidence>
<dbReference type="Gene3D" id="3.60.110.10">
    <property type="entry name" value="Carbon-nitrogen hydrolase"/>
    <property type="match status" value="1"/>
</dbReference>
<dbReference type="EC" id="3.5.5.1" evidence="4"/>
<dbReference type="EMBL" id="MU006814">
    <property type="protein sequence ID" value="KAF2634787.1"/>
    <property type="molecule type" value="Genomic_DNA"/>
</dbReference>
<evidence type="ECO:0000256" key="4">
    <source>
        <dbReference type="ARBA" id="ARBA00039045"/>
    </source>
</evidence>
<dbReference type="InterPro" id="IPR003010">
    <property type="entry name" value="C-N_Hydrolase"/>
</dbReference>
<dbReference type="GO" id="GO:0000257">
    <property type="term" value="F:nitrilase activity"/>
    <property type="evidence" value="ECO:0007669"/>
    <property type="project" value="UniProtKB-EC"/>
</dbReference>
<evidence type="ECO:0000256" key="2">
    <source>
        <dbReference type="ARBA" id="ARBA00022801"/>
    </source>
</evidence>
<keyword evidence="2" id="KW-0378">Hydrolase</keyword>
<dbReference type="PROSITE" id="PS50263">
    <property type="entry name" value="CN_HYDROLASE"/>
    <property type="match status" value="1"/>
</dbReference>
<dbReference type="InterPro" id="IPR036526">
    <property type="entry name" value="C-N_Hydrolase_sf"/>
</dbReference>
<organism evidence="7 8">
    <name type="scientific">Massarina eburnea CBS 473.64</name>
    <dbReference type="NCBI Taxonomy" id="1395130"/>
    <lineage>
        <taxon>Eukaryota</taxon>
        <taxon>Fungi</taxon>
        <taxon>Dikarya</taxon>
        <taxon>Ascomycota</taxon>
        <taxon>Pezizomycotina</taxon>
        <taxon>Dothideomycetes</taxon>
        <taxon>Pleosporomycetidae</taxon>
        <taxon>Pleosporales</taxon>
        <taxon>Massarineae</taxon>
        <taxon>Massarinaceae</taxon>
        <taxon>Massarina</taxon>
    </lineage>
</organism>
<reference evidence="7" key="1">
    <citation type="journal article" date="2020" name="Stud. Mycol.">
        <title>101 Dothideomycetes genomes: a test case for predicting lifestyles and emergence of pathogens.</title>
        <authorList>
            <person name="Haridas S."/>
            <person name="Albert R."/>
            <person name="Binder M."/>
            <person name="Bloem J."/>
            <person name="Labutti K."/>
            <person name="Salamov A."/>
            <person name="Andreopoulos B."/>
            <person name="Baker S."/>
            <person name="Barry K."/>
            <person name="Bills G."/>
            <person name="Bluhm B."/>
            <person name="Cannon C."/>
            <person name="Castanera R."/>
            <person name="Culley D."/>
            <person name="Daum C."/>
            <person name="Ezra D."/>
            <person name="Gonzalez J."/>
            <person name="Henrissat B."/>
            <person name="Kuo A."/>
            <person name="Liang C."/>
            <person name="Lipzen A."/>
            <person name="Lutzoni F."/>
            <person name="Magnuson J."/>
            <person name="Mondo S."/>
            <person name="Nolan M."/>
            <person name="Ohm R."/>
            <person name="Pangilinan J."/>
            <person name="Park H.-J."/>
            <person name="Ramirez L."/>
            <person name="Alfaro M."/>
            <person name="Sun H."/>
            <person name="Tritt A."/>
            <person name="Yoshinaga Y."/>
            <person name="Zwiers L.-H."/>
            <person name="Turgeon B."/>
            <person name="Goodwin S."/>
            <person name="Spatafora J."/>
            <person name="Crous P."/>
            <person name="Grigoriev I."/>
        </authorList>
    </citation>
    <scope>NUCLEOTIDE SEQUENCE</scope>
    <source>
        <strain evidence="7">CBS 473.64</strain>
    </source>
</reference>
<dbReference type="OrthoDB" id="10250282at2759"/>
<keyword evidence="8" id="KW-1185">Reference proteome</keyword>
<name>A0A6A6RI78_9PLEO</name>
<gene>
    <name evidence="7" type="ORF">P280DRAFT_438317</name>
</gene>
<comment type="similarity">
    <text evidence="1">Belongs to the carbon-nitrogen hydrolase superfamily. Nitrilase family.</text>
</comment>
<feature type="region of interest" description="Disordered" evidence="5">
    <location>
        <begin position="1"/>
        <end position="20"/>
    </location>
</feature>
<accession>A0A6A6RI78</accession>
<evidence type="ECO:0000256" key="1">
    <source>
        <dbReference type="ARBA" id="ARBA00008129"/>
    </source>
</evidence>
<evidence type="ECO:0000259" key="6">
    <source>
        <dbReference type="PROSITE" id="PS50263"/>
    </source>
</evidence>
<protein>
    <recommendedName>
        <fullName evidence="4">nitrilase</fullName>
        <ecNumber evidence="4">3.5.5.1</ecNumber>
    </recommendedName>
</protein>
<evidence type="ECO:0000256" key="3">
    <source>
        <dbReference type="ARBA" id="ARBA00036406"/>
    </source>
</evidence>